<reference evidence="1" key="1">
    <citation type="submission" date="2020-07" db="EMBL/GenBank/DDBJ databases">
        <title>Huge and variable diversity of episymbiotic CPR bacteria and DPANN archaea in groundwater ecosystems.</title>
        <authorList>
            <person name="He C.Y."/>
            <person name="Keren R."/>
            <person name="Whittaker M."/>
            <person name="Farag I.F."/>
            <person name="Doudna J."/>
            <person name="Cate J.H.D."/>
            <person name="Banfield J.F."/>
        </authorList>
    </citation>
    <scope>NUCLEOTIDE SEQUENCE</scope>
    <source>
        <strain evidence="1">NC_groundwater_17_Pr7_B-0.1um_64_12</strain>
    </source>
</reference>
<evidence type="ECO:0000313" key="2">
    <source>
        <dbReference type="Proteomes" id="UP000727962"/>
    </source>
</evidence>
<proteinExistence type="predicted"/>
<sequence>MPPSPQAVGERLLVLTLAIEKALSEETFDHARSLFETRSGLIEEMEQGGTLLGRQDYDRIHEVEVRIRSLMLDRARQVGAELSQGQRGLLAHRAYRQAGGARRSERSA</sequence>
<dbReference type="EMBL" id="JACOSL010000019">
    <property type="protein sequence ID" value="MBI1756017.1"/>
    <property type="molecule type" value="Genomic_DNA"/>
</dbReference>
<comment type="caution">
    <text evidence="1">The sequence shown here is derived from an EMBL/GenBank/DDBJ whole genome shotgun (WGS) entry which is preliminary data.</text>
</comment>
<name>A0A931LRF8_FIMGI</name>
<evidence type="ECO:0000313" key="1">
    <source>
        <dbReference type="EMBL" id="MBI1756017.1"/>
    </source>
</evidence>
<accession>A0A931LRF8</accession>
<organism evidence="1 2">
    <name type="scientific">Fimbriimonas ginsengisoli</name>
    <dbReference type="NCBI Taxonomy" id="1005039"/>
    <lineage>
        <taxon>Bacteria</taxon>
        <taxon>Bacillati</taxon>
        <taxon>Armatimonadota</taxon>
        <taxon>Fimbriimonadia</taxon>
        <taxon>Fimbriimonadales</taxon>
        <taxon>Fimbriimonadaceae</taxon>
        <taxon>Fimbriimonas</taxon>
    </lineage>
</organism>
<gene>
    <name evidence="1" type="ORF">HYR64_02805</name>
</gene>
<evidence type="ECO:0008006" key="3">
    <source>
        <dbReference type="Google" id="ProtNLM"/>
    </source>
</evidence>
<protein>
    <recommendedName>
        <fullName evidence="3">Flagellar protein FliT</fullName>
    </recommendedName>
</protein>
<dbReference type="AlphaFoldDB" id="A0A931LRF8"/>
<dbReference type="Proteomes" id="UP000727962">
    <property type="component" value="Unassembled WGS sequence"/>
</dbReference>